<dbReference type="InParanoid" id="A2EZ50"/>
<reference evidence="1" key="2">
    <citation type="journal article" date="2007" name="Science">
        <title>Draft genome sequence of the sexually transmitted pathogen Trichomonas vaginalis.</title>
        <authorList>
            <person name="Carlton J.M."/>
            <person name="Hirt R.P."/>
            <person name="Silva J.C."/>
            <person name="Delcher A.L."/>
            <person name="Schatz M."/>
            <person name="Zhao Q."/>
            <person name="Wortman J.R."/>
            <person name="Bidwell S.L."/>
            <person name="Alsmark U.C.M."/>
            <person name="Besteiro S."/>
            <person name="Sicheritz-Ponten T."/>
            <person name="Noel C.J."/>
            <person name="Dacks J.B."/>
            <person name="Foster P.G."/>
            <person name="Simillion C."/>
            <person name="Van de Peer Y."/>
            <person name="Miranda-Saavedra D."/>
            <person name="Barton G.J."/>
            <person name="Westrop G.D."/>
            <person name="Mueller S."/>
            <person name="Dessi D."/>
            <person name="Fiori P.L."/>
            <person name="Ren Q."/>
            <person name="Paulsen I."/>
            <person name="Zhang H."/>
            <person name="Bastida-Corcuera F.D."/>
            <person name="Simoes-Barbosa A."/>
            <person name="Brown M.T."/>
            <person name="Hayes R.D."/>
            <person name="Mukherjee M."/>
            <person name="Okumura C.Y."/>
            <person name="Schneider R."/>
            <person name="Smith A.J."/>
            <person name="Vanacova S."/>
            <person name="Villalvazo M."/>
            <person name="Haas B.J."/>
            <person name="Pertea M."/>
            <person name="Feldblyum T.V."/>
            <person name="Utterback T.R."/>
            <person name="Shu C.L."/>
            <person name="Osoegawa K."/>
            <person name="de Jong P.J."/>
            <person name="Hrdy I."/>
            <person name="Horvathova L."/>
            <person name="Zubacova Z."/>
            <person name="Dolezal P."/>
            <person name="Malik S.B."/>
            <person name="Logsdon J.M. Jr."/>
            <person name="Henze K."/>
            <person name="Gupta A."/>
            <person name="Wang C.C."/>
            <person name="Dunne R.L."/>
            <person name="Upcroft J.A."/>
            <person name="Upcroft P."/>
            <person name="White O."/>
            <person name="Salzberg S.L."/>
            <person name="Tang P."/>
            <person name="Chiu C.-H."/>
            <person name="Lee Y.-S."/>
            <person name="Embley T.M."/>
            <person name="Coombs G.H."/>
            <person name="Mottram J.C."/>
            <person name="Tachezy J."/>
            <person name="Fraser-Liggett C.M."/>
            <person name="Johnson P.J."/>
        </authorList>
    </citation>
    <scope>NUCLEOTIDE SEQUENCE [LARGE SCALE GENOMIC DNA]</scope>
    <source>
        <strain evidence="1">G3</strain>
    </source>
</reference>
<evidence type="ECO:0000313" key="2">
    <source>
        <dbReference type="Proteomes" id="UP000001542"/>
    </source>
</evidence>
<dbReference type="AlphaFoldDB" id="A2EZ50"/>
<organism evidence="1 2">
    <name type="scientific">Trichomonas vaginalis (strain ATCC PRA-98 / G3)</name>
    <dbReference type="NCBI Taxonomy" id="412133"/>
    <lineage>
        <taxon>Eukaryota</taxon>
        <taxon>Metamonada</taxon>
        <taxon>Parabasalia</taxon>
        <taxon>Trichomonadida</taxon>
        <taxon>Trichomonadidae</taxon>
        <taxon>Trichomonas</taxon>
    </lineage>
</organism>
<evidence type="ECO:0000313" key="1">
    <source>
        <dbReference type="EMBL" id="EAY02099.1"/>
    </source>
</evidence>
<protein>
    <submittedName>
        <fullName evidence="1">Uncharacterized protein</fullName>
    </submittedName>
</protein>
<dbReference type="KEGG" id="tva:4759930"/>
<proteinExistence type="predicted"/>
<accession>A2EZ50</accession>
<dbReference type="RefSeq" id="XP_001330854.1">
    <property type="nucleotide sequence ID" value="XM_001330818.1"/>
</dbReference>
<dbReference type="EMBL" id="DS113547">
    <property type="protein sequence ID" value="EAY02099.1"/>
    <property type="molecule type" value="Genomic_DNA"/>
</dbReference>
<gene>
    <name evidence="1" type="ORF">TVAG_485340</name>
</gene>
<dbReference type="Proteomes" id="UP000001542">
    <property type="component" value="Unassembled WGS sequence"/>
</dbReference>
<dbReference type="VEuPathDB" id="TrichDB:TVAG_485340"/>
<name>A2EZ50_TRIV3</name>
<sequence>MQYEYLSDYQRPIFLYRGLITFKLNNISKMQLGYCSGFAIESDVDFPIDIGEGNISYINLVDLYSWGTIVEFKNINGTIKYININHCRDEYAEDLRYFNLVNSKIKCQYLAVYNCYNDFKWDGIYIYSYSSDTSILMVENYYLQESYVVDKNWATDRINESTSFLTTYFDDFARIKLISDYNKITGMVDASYPYFRKKFSIFRNRRRQFYIGCPKVCLAQT</sequence>
<dbReference type="VEuPathDB" id="TrichDB:TVAGG3_0754470"/>
<keyword evidence="2" id="KW-1185">Reference proteome</keyword>
<reference evidence="1" key="1">
    <citation type="submission" date="2006-10" db="EMBL/GenBank/DDBJ databases">
        <authorList>
            <person name="Amadeo P."/>
            <person name="Zhao Q."/>
            <person name="Wortman J."/>
            <person name="Fraser-Liggett C."/>
            <person name="Carlton J."/>
        </authorList>
    </citation>
    <scope>NUCLEOTIDE SEQUENCE</scope>
    <source>
        <strain evidence="1">G3</strain>
    </source>
</reference>